<sequence>MDSDLTKQLGPLAALAGVWEGDKGADVAPSDDRGTELNKFRERITFEPIGQVRNHEQVLYGLRYATVARPIGETNPFHEEVGYWLWDPAERQVLRCFIVPRGVALIAGGTAEPTDTIFSLVAEAGSTTYGICSNRFLEKEFKTVRYELTVTILGKNRFHYREDTQLHMPSRSDLFHHSDENTLMRVM</sequence>
<evidence type="ECO:0000313" key="2">
    <source>
        <dbReference type="EMBL" id="QPD03812.1"/>
    </source>
</evidence>
<gene>
    <name evidence="2" type="ORF">Nkreftii_001586</name>
</gene>
<evidence type="ECO:0000313" key="3">
    <source>
        <dbReference type="Proteomes" id="UP000593737"/>
    </source>
</evidence>
<organism evidence="2 3">
    <name type="scientific">Candidatus Nitrospira kreftii</name>
    <dbReference type="NCBI Taxonomy" id="2652173"/>
    <lineage>
        <taxon>Bacteria</taxon>
        <taxon>Pseudomonadati</taxon>
        <taxon>Nitrospirota</taxon>
        <taxon>Nitrospiria</taxon>
        <taxon>Nitrospirales</taxon>
        <taxon>Nitrospiraceae</taxon>
        <taxon>Nitrospira</taxon>
    </lineage>
</organism>
<name>A0A7S8IY95_9BACT</name>
<dbReference type="Proteomes" id="UP000593737">
    <property type="component" value="Chromosome"/>
</dbReference>
<protein>
    <submittedName>
        <fullName evidence="2">FABP family protein</fullName>
    </submittedName>
</protein>
<dbReference type="InterPro" id="IPR014878">
    <property type="entry name" value="THAP4-like_heme-bd"/>
</dbReference>
<dbReference type="EMBL" id="CP047423">
    <property type="protein sequence ID" value="QPD03812.1"/>
    <property type="molecule type" value="Genomic_DNA"/>
</dbReference>
<dbReference type="Pfam" id="PF08768">
    <property type="entry name" value="THAP4_heme-bd"/>
    <property type="match status" value="1"/>
</dbReference>
<dbReference type="Gene3D" id="2.40.128.20">
    <property type="match status" value="1"/>
</dbReference>
<dbReference type="AlphaFoldDB" id="A0A7S8IY95"/>
<dbReference type="KEGG" id="nkf:Nkreftii_001586"/>
<dbReference type="InterPro" id="IPR012674">
    <property type="entry name" value="Calycin"/>
</dbReference>
<accession>A0A7S8IY95</accession>
<dbReference type="SUPFAM" id="SSF50814">
    <property type="entry name" value="Lipocalins"/>
    <property type="match status" value="1"/>
</dbReference>
<evidence type="ECO:0000259" key="1">
    <source>
        <dbReference type="Pfam" id="PF08768"/>
    </source>
</evidence>
<reference evidence="2 3" key="1">
    <citation type="journal article" date="2020" name="ISME J.">
        <title>Enrichment and physiological characterization of a novel comammox Nitrospira indicates ammonium inhibition of complete nitrification.</title>
        <authorList>
            <person name="Sakoula D."/>
            <person name="Koch H."/>
            <person name="Frank J."/>
            <person name="Jetten M.S.M."/>
            <person name="van Kessel M.A.H.J."/>
            <person name="Lucker S."/>
        </authorList>
    </citation>
    <scope>NUCLEOTIDE SEQUENCE [LARGE SCALE GENOMIC DNA]</scope>
    <source>
        <strain evidence="2">Comreactor17</strain>
    </source>
</reference>
<feature type="domain" description="THAP4-like heme-binding" evidence="1">
    <location>
        <begin position="9"/>
        <end position="185"/>
    </location>
</feature>
<proteinExistence type="predicted"/>